<dbReference type="InterPro" id="IPR036188">
    <property type="entry name" value="FAD/NAD-bd_sf"/>
</dbReference>
<feature type="binding site" evidence="4">
    <location>
        <position position="54"/>
    </location>
    <ligand>
        <name>FAD</name>
        <dbReference type="ChEBI" id="CHEBI:57692"/>
    </ligand>
</feature>
<keyword evidence="3 4" id="KW-0274">FAD</keyword>
<evidence type="ECO:0000256" key="3">
    <source>
        <dbReference type="ARBA" id="ARBA00022827"/>
    </source>
</evidence>
<dbReference type="GO" id="GO:0003955">
    <property type="term" value="F:NAD(P)H dehydrogenase (quinone) activity"/>
    <property type="evidence" value="ECO:0007669"/>
    <property type="project" value="TreeGrafter"/>
</dbReference>
<dbReference type="Proteomes" id="UP000288711">
    <property type="component" value="Unassembled WGS sequence"/>
</dbReference>
<dbReference type="OrthoDB" id="4797035at2"/>
<evidence type="ECO:0000259" key="5">
    <source>
        <dbReference type="Pfam" id="PF02852"/>
    </source>
</evidence>
<dbReference type="SUPFAM" id="SSF51905">
    <property type="entry name" value="FAD/NAD(P)-binding domain"/>
    <property type="match status" value="1"/>
</dbReference>
<dbReference type="GO" id="GO:0050660">
    <property type="term" value="F:flavin adenine dinucleotide binding"/>
    <property type="evidence" value="ECO:0007669"/>
    <property type="project" value="TreeGrafter"/>
</dbReference>
<keyword evidence="2" id="KW-0285">Flavoprotein</keyword>
<dbReference type="SUPFAM" id="SSF55424">
    <property type="entry name" value="FAD/NAD-linked reductases, dimerisation (C-terminal) domain"/>
    <property type="match status" value="1"/>
</dbReference>
<dbReference type="EMBL" id="PIPF01000003">
    <property type="protein sequence ID" value="RWU84660.1"/>
    <property type="molecule type" value="Genomic_DNA"/>
</dbReference>
<dbReference type="NCBIfam" id="NF005883">
    <property type="entry name" value="PRK07845.1"/>
    <property type="match status" value="1"/>
</dbReference>
<evidence type="ECO:0000256" key="4">
    <source>
        <dbReference type="PIRSR" id="PIRSR000350-3"/>
    </source>
</evidence>
<accession>A0A444B8B9</accession>
<evidence type="ECO:0000313" key="8">
    <source>
        <dbReference type="Proteomes" id="UP000288711"/>
    </source>
</evidence>
<dbReference type="InterPro" id="IPR004099">
    <property type="entry name" value="Pyr_nucl-diS_OxRdtase_dimer"/>
</dbReference>
<dbReference type="PRINTS" id="PR00411">
    <property type="entry name" value="PNDRDTASEI"/>
</dbReference>
<dbReference type="PANTHER" id="PTHR43014:SF1">
    <property type="entry name" value="NAD(P)H DEHYDROGENASE (QUINONE)"/>
    <property type="match status" value="1"/>
</dbReference>
<comment type="caution">
    <text evidence="7">The sequence shown here is derived from an EMBL/GenBank/DDBJ whole genome shotgun (WGS) entry which is preliminary data.</text>
</comment>
<dbReference type="PIRSF" id="PIRSF000350">
    <property type="entry name" value="Mercury_reductase_MerA"/>
    <property type="match status" value="1"/>
</dbReference>
<feature type="binding site" evidence="4">
    <location>
        <position position="125"/>
    </location>
    <ligand>
        <name>FAD</name>
        <dbReference type="ChEBI" id="CHEBI:57692"/>
    </ligand>
</feature>
<dbReference type="InterPro" id="IPR016156">
    <property type="entry name" value="FAD/NAD-linked_Rdtase_dimer_sf"/>
</dbReference>
<name>A0A444B8B9_9MICO</name>
<comment type="similarity">
    <text evidence="1">Belongs to the class-I pyridine nucleotide-disulfide oxidoreductase family.</text>
</comment>
<dbReference type="RefSeq" id="WP_040881239.1">
    <property type="nucleotide sequence ID" value="NZ_ALWX01000040.1"/>
</dbReference>
<keyword evidence="4" id="KW-0520">NAD</keyword>
<organism evidence="7 8">
    <name type="scientific">Janibacter hoylei PVAS-1</name>
    <dbReference type="NCBI Taxonomy" id="1210046"/>
    <lineage>
        <taxon>Bacteria</taxon>
        <taxon>Bacillati</taxon>
        <taxon>Actinomycetota</taxon>
        <taxon>Actinomycetes</taxon>
        <taxon>Micrococcales</taxon>
        <taxon>Intrasporangiaceae</taxon>
        <taxon>Janibacter</taxon>
    </lineage>
</organism>
<comment type="cofactor">
    <cofactor evidence="4">
        <name>FAD</name>
        <dbReference type="ChEBI" id="CHEBI:57692"/>
    </cofactor>
    <text evidence="4">Binds 1 FAD per subunit.</text>
</comment>
<dbReference type="AlphaFoldDB" id="A0A444B8B9"/>
<gene>
    <name evidence="7" type="ORF">CWN80_03525</name>
</gene>
<keyword evidence="4" id="KW-0547">Nucleotide-binding</keyword>
<sequence>MGGVTRTSSVVILGGGPGGYEAALVAAHLGAAVTVVDRDGIGGAAVLTDCVPSKTLIATADYLGGIEIAADLGVHLEDHEGDVATETVAELAAINARVLNLAAAQSADITARLEEVGVRVVSGTGRFTSPSTVTVETDAGSEDIEADVVLVSTGATPRVLPTAQPDGERILTWQQIYALPDVPERLVVVGSGVTGAELAQAYLGLGADVTLVSSRELVLPGEDQDAAAVIEDVFRRRGMTVLNRSRMASAERRGDGVVVTLEDGREVEGSHVLIAVGAVPNTRDLGLEEVGVELSESGHIVTDRVSRTSVRGIYAAGDCTGVFALASVAAMQGRTAMAHALGDAVTPLRLSGVSANVFTDPEIATVGISAAEAADNADVEAVMMPLSRNPRAKMLGITEGFVKLFAYRGTGTVLGGVIVAPRASELIFPVALAVTNRLSVDQVASTFTVYPSLTGTLAEAARRLHPLHGE</sequence>
<dbReference type="Gene3D" id="3.50.50.60">
    <property type="entry name" value="FAD/NAD(P)-binding domain"/>
    <property type="match status" value="2"/>
</dbReference>
<feature type="binding site" evidence="4">
    <location>
        <position position="277"/>
    </location>
    <ligand>
        <name>NAD(+)</name>
        <dbReference type="ChEBI" id="CHEBI:57540"/>
    </ligand>
</feature>
<evidence type="ECO:0000259" key="6">
    <source>
        <dbReference type="Pfam" id="PF07992"/>
    </source>
</evidence>
<dbReference type="Gene3D" id="3.30.390.30">
    <property type="match status" value="1"/>
</dbReference>
<dbReference type="PRINTS" id="PR00368">
    <property type="entry name" value="FADPNR"/>
</dbReference>
<feature type="domain" description="FAD/NAD(P)-binding" evidence="6">
    <location>
        <begin position="9"/>
        <end position="333"/>
    </location>
</feature>
<dbReference type="InterPro" id="IPR023753">
    <property type="entry name" value="FAD/NAD-binding_dom"/>
</dbReference>
<feature type="binding site" evidence="4">
    <location>
        <begin position="190"/>
        <end position="197"/>
    </location>
    <ligand>
        <name>NAD(+)</name>
        <dbReference type="ChEBI" id="CHEBI:57540"/>
    </ligand>
</feature>
<feature type="binding site" evidence="4">
    <location>
        <position position="318"/>
    </location>
    <ligand>
        <name>FAD</name>
        <dbReference type="ChEBI" id="CHEBI:57692"/>
    </ligand>
</feature>
<dbReference type="PANTHER" id="PTHR43014">
    <property type="entry name" value="MERCURIC REDUCTASE"/>
    <property type="match status" value="1"/>
</dbReference>
<dbReference type="InterPro" id="IPR001100">
    <property type="entry name" value="Pyr_nuc-diS_OxRdtase"/>
</dbReference>
<evidence type="ECO:0000256" key="2">
    <source>
        <dbReference type="ARBA" id="ARBA00022630"/>
    </source>
</evidence>
<protein>
    <submittedName>
        <fullName evidence="7">NAD(P)H-quinone dehydrogenase</fullName>
    </submittedName>
</protein>
<keyword evidence="8" id="KW-1185">Reference proteome</keyword>
<feature type="domain" description="Pyridine nucleotide-disulphide oxidoreductase dimerisation" evidence="5">
    <location>
        <begin position="355"/>
        <end position="460"/>
    </location>
</feature>
<dbReference type="Pfam" id="PF07992">
    <property type="entry name" value="Pyr_redox_2"/>
    <property type="match status" value="1"/>
</dbReference>
<dbReference type="Pfam" id="PF02852">
    <property type="entry name" value="Pyr_redox_dim"/>
    <property type="match status" value="1"/>
</dbReference>
<reference evidence="7 8" key="1">
    <citation type="journal article" date="2009" name="Int. J. Syst. Evol. Microbiol.">
        <title>Janibacter hoylei sp. nov., Bacillus isronensis sp. nov. and Bacillus aryabhattai sp. nov., isolated from cryotubes used for collecting air from the upper atmosphere.</title>
        <authorList>
            <person name="Shivaji S."/>
            <person name="Chaturvedi P."/>
            <person name="Begum Z."/>
            <person name="Pindi P.K."/>
            <person name="Manorama R."/>
            <person name="Padmanaban D.A."/>
            <person name="Shouche Y.S."/>
            <person name="Pawar S."/>
            <person name="Vaishampayan P."/>
            <person name="Dutt C.B."/>
            <person name="Datta G.N."/>
            <person name="Manchanda R.K."/>
            <person name="Rao U.R."/>
            <person name="Bhargava P.M."/>
            <person name="Narlikar J.V."/>
        </authorList>
    </citation>
    <scope>NUCLEOTIDE SEQUENCE [LARGE SCALE GENOMIC DNA]</scope>
    <source>
        <strain evidence="7 8">PVAS-1</strain>
    </source>
</reference>
<evidence type="ECO:0000313" key="7">
    <source>
        <dbReference type="EMBL" id="RWU84660.1"/>
    </source>
</evidence>
<evidence type="ECO:0000256" key="1">
    <source>
        <dbReference type="ARBA" id="ARBA00007532"/>
    </source>
</evidence>
<proteinExistence type="inferred from homology"/>